<comment type="caution">
    <text evidence="1">The sequence shown here is derived from an EMBL/GenBank/DDBJ whole genome shotgun (WGS) entry which is preliminary data.</text>
</comment>
<dbReference type="PANTHER" id="PTHR11439:SF483">
    <property type="entry name" value="PEPTIDE SYNTHASE GLIP-LIKE, PUTATIVE (AFU_ORTHOLOGUE AFUA_3G12920)-RELATED"/>
    <property type="match status" value="1"/>
</dbReference>
<keyword evidence="2" id="KW-1185">Reference proteome</keyword>
<evidence type="ECO:0000313" key="2">
    <source>
        <dbReference type="Proteomes" id="UP001258017"/>
    </source>
</evidence>
<feature type="non-terminal residue" evidence="1">
    <location>
        <position position="1"/>
    </location>
</feature>
<organism evidence="1 2">
    <name type="scientific">Odynerus spinipes</name>
    <dbReference type="NCBI Taxonomy" id="1348599"/>
    <lineage>
        <taxon>Eukaryota</taxon>
        <taxon>Metazoa</taxon>
        <taxon>Ecdysozoa</taxon>
        <taxon>Arthropoda</taxon>
        <taxon>Hexapoda</taxon>
        <taxon>Insecta</taxon>
        <taxon>Pterygota</taxon>
        <taxon>Neoptera</taxon>
        <taxon>Endopterygota</taxon>
        <taxon>Hymenoptera</taxon>
        <taxon>Apocrita</taxon>
        <taxon>Aculeata</taxon>
        <taxon>Vespoidea</taxon>
        <taxon>Vespidae</taxon>
        <taxon>Eumeninae</taxon>
        <taxon>Odynerus</taxon>
    </lineage>
</organism>
<protein>
    <recommendedName>
        <fullName evidence="3">Polyprotein</fullName>
    </recommendedName>
</protein>
<gene>
    <name evidence="1" type="ORF">KPH14_012931</name>
</gene>
<accession>A0AAD9R987</accession>
<evidence type="ECO:0008006" key="3">
    <source>
        <dbReference type="Google" id="ProtNLM"/>
    </source>
</evidence>
<dbReference type="EMBL" id="JAIFRP010004755">
    <property type="protein sequence ID" value="KAK2574821.1"/>
    <property type="molecule type" value="Genomic_DNA"/>
</dbReference>
<feature type="non-terminal residue" evidence="1">
    <location>
        <position position="160"/>
    </location>
</feature>
<reference evidence="1" key="1">
    <citation type="submission" date="2021-08" db="EMBL/GenBank/DDBJ databases">
        <authorList>
            <person name="Misof B."/>
            <person name="Oliver O."/>
            <person name="Podsiadlowski L."/>
            <person name="Donath A."/>
            <person name="Peters R."/>
            <person name="Mayer C."/>
            <person name="Rust J."/>
            <person name="Gunkel S."/>
            <person name="Lesny P."/>
            <person name="Martin S."/>
            <person name="Oeyen J.P."/>
            <person name="Petersen M."/>
            <person name="Panagiotis P."/>
            <person name="Wilbrandt J."/>
            <person name="Tanja T."/>
        </authorList>
    </citation>
    <scope>NUCLEOTIDE SEQUENCE</scope>
    <source>
        <strain evidence="1">GBR_01_08_01A</strain>
        <tissue evidence="1">Thorax + abdomen</tissue>
    </source>
</reference>
<dbReference type="AlphaFoldDB" id="A0AAD9R987"/>
<sequence length="160" mass="18031">NPKIKIFCDADWGGDMDDRHSFTGVVVMIGHNVVQWISSKQKNISLSTMEAEYVALASGVREAKWINMLLNELELYEYLSGSCDMYCDNRAAIDFSKSRIENLRTKHIDIAHHIVREEVEKKSIKLSYVASNENLADIMTKVLKRIAHKTCSLGLGLGIA</sequence>
<dbReference type="CDD" id="cd09272">
    <property type="entry name" value="RNase_HI_RT_Ty1"/>
    <property type="match status" value="1"/>
</dbReference>
<proteinExistence type="predicted"/>
<dbReference type="Proteomes" id="UP001258017">
    <property type="component" value="Unassembled WGS sequence"/>
</dbReference>
<name>A0AAD9R987_9HYME</name>
<evidence type="ECO:0000313" key="1">
    <source>
        <dbReference type="EMBL" id="KAK2574821.1"/>
    </source>
</evidence>
<reference evidence="1" key="2">
    <citation type="journal article" date="2023" name="Commun. Biol.">
        <title>Intrasexual cuticular hydrocarbon dimorphism in a wasp sheds light on hydrocarbon biosynthesis genes in Hymenoptera.</title>
        <authorList>
            <person name="Moris V.C."/>
            <person name="Podsiadlowski L."/>
            <person name="Martin S."/>
            <person name="Oeyen J.P."/>
            <person name="Donath A."/>
            <person name="Petersen M."/>
            <person name="Wilbrandt J."/>
            <person name="Misof B."/>
            <person name="Liedtke D."/>
            <person name="Thamm M."/>
            <person name="Scheiner R."/>
            <person name="Schmitt T."/>
            <person name="Niehuis O."/>
        </authorList>
    </citation>
    <scope>NUCLEOTIDE SEQUENCE</scope>
    <source>
        <strain evidence="1">GBR_01_08_01A</strain>
    </source>
</reference>
<dbReference type="PANTHER" id="PTHR11439">
    <property type="entry name" value="GAG-POL-RELATED RETROTRANSPOSON"/>
    <property type="match status" value="1"/>
</dbReference>